<dbReference type="Gene3D" id="3.90.25.10">
    <property type="entry name" value="UDP-galactose 4-epimerase, domain 1"/>
    <property type="match status" value="1"/>
</dbReference>
<gene>
    <name evidence="2" type="ORF">IZO911_LOCUS28515</name>
</gene>
<name>A0A814W9W6_9BILA</name>
<evidence type="ECO:0000313" key="3">
    <source>
        <dbReference type="Proteomes" id="UP000663860"/>
    </source>
</evidence>
<dbReference type="EMBL" id="CAJNOE010000406">
    <property type="protein sequence ID" value="CAF1199404.1"/>
    <property type="molecule type" value="Genomic_DNA"/>
</dbReference>
<evidence type="ECO:0000313" key="2">
    <source>
        <dbReference type="EMBL" id="CAF1199404.1"/>
    </source>
</evidence>
<dbReference type="InterPro" id="IPR036291">
    <property type="entry name" value="NAD(P)-bd_dom_sf"/>
</dbReference>
<dbReference type="InterPro" id="IPR052718">
    <property type="entry name" value="NmrA-type_oxidoreductase"/>
</dbReference>
<dbReference type="Pfam" id="PF13460">
    <property type="entry name" value="NAD_binding_10"/>
    <property type="match status" value="1"/>
</dbReference>
<accession>A0A814W9W6</accession>
<dbReference type="Gene3D" id="3.40.50.720">
    <property type="entry name" value="NAD(P)-binding Rossmann-like Domain"/>
    <property type="match status" value="1"/>
</dbReference>
<feature type="domain" description="NAD(P)-binding" evidence="1">
    <location>
        <begin position="8"/>
        <end position="152"/>
    </location>
</feature>
<dbReference type="InterPro" id="IPR016040">
    <property type="entry name" value="NAD(P)-bd_dom"/>
</dbReference>
<evidence type="ECO:0000259" key="1">
    <source>
        <dbReference type="Pfam" id="PF13460"/>
    </source>
</evidence>
<sequence length="308" mass="34311">MVKYLLTGVTGRLGSHVLKHFLRLVPPSDIAVVVRDPSKLSSKINSSGIEIRQGDFSKPELLDAAFKDTEKLLIISVPSIEHEFRVKNHINAIDVAKRAHVKHVYYTSLMFGTDNQGHLIDSVAHVMQAHLDTEVYLAKSGLTYTILREGLYSESYSLYTGFFDHTKDNEVCVPGDGPVAWVCIDDLGEGTAKLMINGGHEQETVLLTGSTSISISSVTDIFAKILHRPINFRLVSVDEYIEFHKRRGTALPYPTGEEDFLRKWATSFKALEKGESAVVDLLLQQVLGRDLVPLEDTLTKLFNSKQIS</sequence>
<comment type="caution">
    <text evidence="2">The sequence shown here is derived from an EMBL/GenBank/DDBJ whole genome shotgun (WGS) entry which is preliminary data.</text>
</comment>
<proteinExistence type="predicted"/>
<reference evidence="2" key="1">
    <citation type="submission" date="2021-02" db="EMBL/GenBank/DDBJ databases">
        <authorList>
            <person name="Nowell W R."/>
        </authorList>
    </citation>
    <scope>NUCLEOTIDE SEQUENCE</scope>
</reference>
<dbReference type="GO" id="GO:0003824">
    <property type="term" value="F:catalytic activity"/>
    <property type="evidence" value="ECO:0007669"/>
    <property type="project" value="UniProtKB-ARBA"/>
</dbReference>
<dbReference type="SUPFAM" id="SSF51735">
    <property type="entry name" value="NAD(P)-binding Rossmann-fold domains"/>
    <property type="match status" value="1"/>
</dbReference>
<dbReference type="Proteomes" id="UP000663860">
    <property type="component" value="Unassembled WGS sequence"/>
</dbReference>
<protein>
    <recommendedName>
        <fullName evidence="1">NAD(P)-binding domain-containing protein</fullName>
    </recommendedName>
</protein>
<dbReference type="PANTHER" id="PTHR47129">
    <property type="entry name" value="QUINONE OXIDOREDUCTASE 2"/>
    <property type="match status" value="1"/>
</dbReference>
<organism evidence="2 3">
    <name type="scientific">Adineta steineri</name>
    <dbReference type="NCBI Taxonomy" id="433720"/>
    <lineage>
        <taxon>Eukaryota</taxon>
        <taxon>Metazoa</taxon>
        <taxon>Spiralia</taxon>
        <taxon>Gnathifera</taxon>
        <taxon>Rotifera</taxon>
        <taxon>Eurotatoria</taxon>
        <taxon>Bdelloidea</taxon>
        <taxon>Adinetida</taxon>
        <taxon>Adinetidae</taxon>
        <taxon>Adineta</taxon>
    </lineage>
</organism>
<dbReference type="PANTHER" id="PTHR47129:SF1">
    <property type="entry name" value="NMRA-LIKE DOMAIN-CONTAINING PROTEIN"/>
    <property type="match status" value="1"/>
</dbReference>
<dbReference type="AlphaFoldDB" id="A0A814W9W6"/>